<evidence type="ECO:0000256" key="4">
    <source>
        <dbReference type="ARBA" id="ARBA00023136"/>
    </source>
</evidence>
<name>A0A1H9WP06_9CORY</name>
<feature type="transmembrane region" description="Helical" evidence="5">
    <location>
        <begin position="167"/>
        <end position="188"/>
    </location>
</feature>
<dbReference type="PANTHER" id="PTHR43471">
    <property type="entry name" value="ABC TRANSPORTER PERMEASE"/>
    <property type="match status" value="1"/>
</dbReference>
<dbReference type="GO" id="GO:0005886">
    <property type="term" value="C:plasma membrane"/>
    <property type="evidence" value="ECO:0007669"/>
    <property type="project" value="UniProtKB-SubCell"/>
</dbReference>
<dbReference type="SUPFAM" id="SSF90123">
    <property type="entry name" value="ABC transporter transmembrane region"/>
    <property type="match status" value="1"/>
</dbReference>
<dbReference type="Proteomes" id="UP000198929">
    <property type="component" value="Unassembled WGS sequence"/>
</dbReference>
<evidence type="ECO:0000256" key="3">
    <source>
        <dbReference type="ARBA" id="ARBA00022989"/>
    </source>
</evidence>
<feature type="transmembrane region" description="Helical" evidence="5">
    <location>
        <begin position="26"/>
        <end position="48"/>
    </location>
</feature>
<keyword evidence="3 5" id="KW-1133">Transmembrane helix</keyword>
<evidence type="ECO:0000256" key="2">
    <source>
        <dbReference type="ARBA" id="ARBA00022692"/>
    </source>
</evidence>
<organism evidence="7 8">
    <name type="scientific">Corynebacterium cystitidis DSM 20524</name>
    <dbReference type="NCBI Taxonomy" id="1121357"/>
    <lineage>
        <taxon>Bacteria</taxon>
        <taxon>Bacillati</taxon>
        <taxon>Actinomycetota</taxon>
        <taxon>Actinomycetes</taxon>
        <taxon>Mycobacteriales</taxon>
        <taxon>Corynebacteriaceae</taxon>
        <taxon>Corynebacterium</taxon>
    </lineage>
</organism>
<dbReference type="EMBL" id="FOGQ01000029">
    <property type="protein sequence ID" value="SES35551.1"/>
    <property type="molecule type" value="Genomic_DNA"/>
</dbReference>
<evidence type="ECO:0000259" key="6">
    <source>
        <dbReference type="Pfam" id="PF12698"/>
    </source>
</evidence>
<feature type="transmembrane region" description="Helical" evidence="5">
    <location>
        <begin position="261"/>
        <end position="284"/>
    </location>
</feature>
<feature type="transmembrane region" description="Helical" evidence="5">
    <location>
        <begin position="347"/>
        <end position="367"/>
    </location>
</feature>
<keyword evidence="8" id="KW-1185">Reference proteome</keyword>
<keyword evidence="2 5" id="KW-0812">Transmembrane</keyword>
<proteinExistence type="predicted"/>
<dbReference type="RefSeq" id="WP_092261173.1">
    <property type="nucleotide sequence ID" value="NZ_CP047199.1"/>
</dbReference>
<evidence type="ECO:0000313" key="8">
    <source>
        <dbReference type="Proteomes" id="UP000198929"/>
    </source>
</evidence>
<dbReference type="AlphaFoldDB" id="A0A1H9WP06"/>
<sequence>MSTYSPAQTIRTVLQREIQVALRTKGITVTMCILLVLLVAGPFLISWLNDRDKSAPEVAVVGLPVSAFEDSELDATAATNRDEAERLVLDGDVDSAIVPSDIGWDVLSDGAPSPTIMSAVGAIVGKHATTSALDTLGVAPEEFAAAMGPVELNTVDLSSGEGDTDTMASLITALAGIMIVVFTVMLFGANIGGRVTEEKASRVVEIILAAVRPLAFLTGKIVGNAIFGFLATTVLIGVGAGAMVASGLTDGVTIDWSIVPILLMAWLLGMLFFGSLYAAAGAMVQRTEDLQSTQMPALLLVMAAMYVPLFGWTATDATWMQVFSWIPPFSIFAAPVTYAAGDFSLGQLMASFGIATLAVVVVIWLVARIYRASILNNGSKMGWVQALRAG</sequence>
<dbReference type="InterPro" id="IPR013525">
    <property type="entry name" value="ABC2_TM"/>
</dbReference>
<comment type="subcellular location">
    <subcellularLocation>
        <location evidence="1">Cell membrane</location>
        <topology evidence="1">Multi-pass membrane protein</topology>
    </subcellularLocation>
</comment>
<evidence type="ECO:0000256" key="1">
    <source>
        <dbReference type="ARBA" id="ARBA00004651"/>
    </source>
</evidence>
<protein>
    <submittedName>
        <fullName evidence="7">ABC-2 type transport system permease protein</fullName>
    </submittedName>
</protein>
<keyword evidence="4 5" id="KW-0472">Membrane</keyword>
<reference evidence="8" key="1">
    <citation type="submission" date="2016-10" db="EMBL/GenBank/DDBJ databases">
        <authorList>
            <person name="Varghese N."/>
            <person name="Submissions S."/>
        </authorList>
    </citation>
    <scope>NUCLEOTIDE SEQUENCE [LARGE SCALE GENOMIC DNA]</scope>
    <source>
        <strain evidence="8">DSM 20524</strain>
    </source>
</reference>
<dbReference type="Pfam" id="PF12698">
    <property type="entry name" value="ABC2_membrane_3"/>
    <property type="match status" value="1"/>
</dbReference>
<accession>A0A1H9WP06</accession>
<feature type="transmembrane region" description="Helical" evidence="5">
    <location>
        <begin position="225"/>
        <end position="249"/>
    </location>
</feature>
<dbReference type="STRING" id="1121357.SAMN05661109_02833"/>
<dbReference type="GO" id="GO:0140359">
    <property type="term" value="F:ABC-type transporter activity"/>
    <property type="evidence" value="ECO:0007669"/>
    <property type="project" value="InterPro"/>
</dbReference>
<feature type="transmembrane region" description="Helical" evidence="5">
    <location>
        <begin position="296"/>
        <end position="315"/>
    </location>
</feature>
<dbReference type="PANTHER" id="PTHR43471:SF3">
    <property type="entry name" value="ABC TRANSPORTER PERMEASE PROTEIN NATB"/>
    <property type="match status" value="1"/>
</dbReference>
<dbReference type="InterPro" id="IPR036640">
    <property type="entry name" value="ABC1_TM_sf"/>
</dbReference>
<evidence type="ECO:0000256" key="5">
    <source>
        <dbReference type="SAM" id="Phobius"/>
    </source>
</evidence>
<gene>
    <name evidence="7" type="ORF">SAMN05661109_02833</name>
</gene>
<feature type="domain" description="ABC-2 type transporter transmembrane" evidence="6">
    <location>
        <begin position="27"/>
        <end position="367"/>
    </location>
</feature>
<dbReference type="GO" id="GO:0005524">
    <property type="term" value="F:ATP binding"/>
    <property type="evidence" value="ECO:0007669"/>
    <property type="project" value="InterPro"/>
</dbReference>
<evidence type="ECO:0000313" key="7">
    <source>
        <dbReference type="EMBL" id="SES35551.1"/>
    </source>
</evidence>